<dbReference type="PROSITE" id="PS51257">
    <property type="entry name" value="PROKAR_LIPOPROTEIN"/>
    <property type="match status" value="1"/>
</dbReference>
<evidence type="ECO:0000256" key="3">
    <source>
        <dbReference type="ARBA" id="ARBA00023237"/>
    </source>
</evidence>
<evidence type="ECO:0000256" key="4">
    <source>
        <dbReference type="HAMAP-Rule" id="MF_00925"/>
    </source>
</evidence>
<reference evidence="8" key="1">
    <citation type="submission" date="2021-01" db="EMBL/GenBank/DDBJ databases">
        <title>Ramlibacter sp. strain AW1 16S ribosomal RNA gene Genome sequencing and assembly.</title>
        <authorList>
            <person name="Kang M."/>
        </authorList>
    </citation>
    <scope>NUCLEOTIDE SEQUENCE</scope>
    <source>
        <strain evidence="8">AW1</strain>
    </source>
</reference>
<gene>
    <name evidence="4" type="primary">bamE</name>
    <name evidence="8" type="ORF">JI739_13605</name>
</gene>
<sequence length="182" mass="20072">MPAPSLRLSRFAMAVLAGVALSACGALDSSTSRLASSLTPHRPPIVQGNFVSREQAEQLKPGMSRQQVREILGTPLVSSLFHADRWDYVFTLRRQGRPEQSHHLTVYFRGDALDRFEADKLPTESEFADQIDTRRRTARVPVLEATEAQLQRFERPGAPAAPVPVQPPASASYPPLESSAVR</sequence>
<keyword evidence="9" id="KW-1185">Reference proteome</keyword>
<proteinExistence type="inferred from homology"/>
<dbReference type="EMBL" id="JAEQNA010000004">
    <property type="protein sequence ID" value="MBL0421390.1"/>
    <property type="molecule type" value="Genomic_DNA"/>
</dbReference>
<dbReference type="GO" id="GO:0043165">
    <property type="term" value="P:Gram-negative-bacterium-type cell outer membrane assembly"/>
    <property type="evidence" value="ECO:0007669"/>
    <property type="project" value="UniProtKB-UniRule"/>
</dbReference>
<evidence type="ECO:0000256" key="6">
    <source>
        <dbReference type="SAM" id="SignalP"/>
    </source>
</evidence>
<organism evidence="8 9">
    <name type="scientific">Ramlibacter aurantiacus</name>
    <dbReference type="NCBI Taxonomy" id="2801330"/>
    <lineage>
        <taxon>Bacteria</taxon>
        <taxon>Pseudomonadati</taxon>
        <taxon>Pseudomonadota</taxon>
        <taxon>Betaproteobacteria</taxon>
        <taxon>Burkholderiales</taxon>
        <taxon>Comamonadaceae</taxon>
        <taxon>Ramlibacter</taxon>
    </lineage>
</organism>
<feature type="signal peptide" evidence="6">
    <location>
        <begin position="1"/>
        <end position="25"/>
    </location>
</feature>
<dbReference type="HAMAP" id="MF_00925">
    <property type="entry name" value="OM_assembly_BamE"/>
    <property type="match status" value="1"/>
</dbReference>
<keyword evidence="4" id="KW-0564">Palmitate</keyword>
<dbReference type="GO" id="GO:1990063">
    <property type="term" value="C:Bam protein complex"/>
    <property type="evidence" value="ECO:0007669"/>
    <property type="project" value="TreeGrafter"/>
</dbReference>
<evidence type="ECO:0000259" key="7">
    <source>
        <dbReference type="Pfam" id="PF04355"/>
    </source>
</evidence>
<evidence type="ECO:0000256" key="1">
    <source>
        <dbReference type="ARBA" id="ARBA00022729"/>
    </source>
</evidence>
<dbReference type="RefSeq" id="WP_201684455.1">
    <property type="nucleotide sequence ID" value="NZ_JAEQNA010000004.1"/>
</dbReference>
<dbReference type="GO" id="GO:0030674">
    <property type="term" value="F:protein-macromolecule adaptor activity"/>
    <property type="evidence" value="ECO:0007669"/>
    <property type="project" value="TreeGrafter"/>
</dbReference>
<dbReference type="GO" id="GO:0051205">
    <property type="term" value="P:protein insertion into membrane"/>
    <property type="evidence" value="ECO:0007669"/>
    <property type="project" value="UniProtKB-UniRule"/>
</dbReference>
<comment type="function">
    <text evidence="4">Part of the outer membrane protein assembly complex, which is involved in assembly and insertion of beta-barrel proteins into the outer membrane.</text>
</comment>
<keyword evidence="2 4" id="KW-0472">Membrane</keyword>
<evidence type="ECO:0000256" key="2">
    <source>
        <dbReference type="ARBA" id="ARBA00023136"/>
    </source>
</evidence>
<dbReference type="Proteomes" id="UP000613011">
    <property type="component" value="Unassembled WGS sequence"/>
</dbReference>
<evidence type="ECO:0000313" key="8">
    <source>
        <dbReference type="EMBL" id="MBL0421390.1"/>
    </source>
</evidence>
<comment type="caution">
    <text evidence="8">The sequence shown here is derived from an EMBL/GenBank/DDBJ whole genome shotgun (WGS) entry which is preliminary data.</text>
</comment>
<dbReference type="Gene3D" id="3.30.1450.10">
    <property type="match status" value="1"/>
</dbReference>
<comment type="subunit">
    <text evidence="4">Part of the Bam complex.</text>
</comment>
<comment type="similarity">
    <text evidence="4">Belongs to the BamE family.</text>
</comment>
<keyword evidence="1 4" id="KW-0732">Signal</keyword>
<feature type="region of interest" description="Disordered" evidence="5">
    <location>
        <begin position="152"/>
        <end position="182"/>
    </location>
</feature>
<dbReference type="Pfam" id="PF04355">
    <property type="entry name" value="BamE"/>
    <property type="match status" value="1"/>
</dbReference>
<dbReference type="AlphaFoldDB" id="A0A936ZPY0"/>
<name>A0A936ZPY0_9BURK</name>
<evidence type="ECO:0000313" key="9">
    <source>
        <dbReference type="Proteomes" id="UP000613011"/>
    </source>
</evidence>
<feature type="chain" id="PRO_5037597078" description="Outer membrane protein assembly factor BamE" evidence="6">
    <location>
        <begin position="26"/>
        <end position="182"/>
    </location>
</feature>
<feature type="domain" description="Outer membrane protein assembly factor BamE" evidence="7">
    <location>
        <begin position="48"/>
        <end position="117"/>
    </location>
</feature>
<comment type="subcellular location">
    <subcellularLocation>
        <location evidence="4">Cell outer membrane</location>
        <topology evidence="4">Lipid-anchor</topology>
    </subcellularLocation>
</comment>
<accession>A0A936ZPY0</accession>
<evidence type="ECO:0000256" key="5">
    <source>
        <dbReference type="SAM" id="MobiDB-lite"/>
    </source>
</evidence>
<keyword evidence="3 4" id="KW-0998">Cell outer membrane</keyword>
<dbReference type="InterPro" id="IPR037873">
    <property type="entry name" value="BamE-like"/>
</dbReference>
<protein>
    <recommendedName>
        <fullName evidence="4">Outer membrane protein assembly factor BamE</fullName>
    </recommendedName>
</protein>
<dbReference type="PANTHER" id="PTHR37482:SF1">
    <property type="entry name" value="OUTER MEMBRANE PROTEIN ASSEMBLY FACTOR BAME"/>
    <property type="match status" value="1"/>
</dbReference>
<dbReference type="InterPro" id="IPR007450">
    <property type="entry name" value="BamE_dom"/>
</dbReference>
<keyword evidence="4" id="KW-0449">Lipoprotein</keyword>
<dbReference type="InterPro" id="IPR026592">
    <property type="entry name" value="BamE"/>
</dbReference>
<dbReference type="PANTHER" id="PTHR37482">
    <property type="entry name" value="OUTER MEMBRANE PROTEIN ASSEMBLY FACTOR BAME"/>
    <property type="match status" value="1"/>
</dbReference>